<feature type="domain" description="Mandelate racemase/muconate lactonizing enzyme C-terminal" evidence="8">
    <location>
        <begin position="144"/>
        <end position="241"/>
    </location>
</feature>
<dbReference type="InterPro" id="IPR018110">
    <property type="entry name" value="Mandel_Rmase/mucon_lact_enz_CS"/>
</dbReference>
<dbReference type="RefSeq" id="WP_308717159.1">
    <property type="nucleotide sequence ID" value="NZ_JAVHUY010000048.1"/>
</dbReference>
<evidence type="ECO:0000256" key="3">
    <source>
        <dbReference type="ARBA" id="ARBA00008031"/>
    </source>
</evidence>
<evidence type="ECO:0000256" key="4">
    <source>
        <dbReference type="ARBA" id="ARBA00022723"/>
    </source>
</evidence>
<reference evidence="9 10" key="1">
    <citation type="submission" date="2023-08" db="EMBL/GenBank/DDBJ databases">
        <title>Phytohabitans sansha sp. nov., isolated from marine sediment.</title>
        <authorList>
            <person name="Zhao Y."/>
            <person name="Yi K."/>
        </authorList>
    </citation>
    <scope>NUCLEOTIDE SEQUENCE [LARGE SCALE GENOMIC DNA]</scope>
    <source>
        <strain evidence="9 10">ZYX-F-186</strain>
    </source>
</reference>
<dbReference type="PANTHER" id="PTHR48073">
    <property type="entry name" value="O-SUCCINYLBENZOATE SYNTHASE-RELATED"/>
    <property type="match status" value="1"/>
</dbReference>
<dbReference type="SUPFAM" id="SSF51604">
    <property type="entry name" value="Enolase C-terminal domain-like"/>
    <property type="match status" value="1"/>
</dbReference>
<keyword evidence="6" id="KW-0464">Manganese</keyword>
<comment type="pathway">
    <text evidence="2">Aromatic compound metabolism.</text>
</comment>
<gene>
    <name evidence="9" type="ORF">RB614_35950</name>
</gene>
<evidence type="ECO:0000256" key="2">
    <source>
        <dbReference type="ARBA" id="ARBA00005211"/>
    </source>
</evidence>
<evidence type="ECO:0000259" key="8">
    <source>
        <dbReference type="SMART" id="SM00922"/>
    </source>
</evidence>
<proteinExistence type="inferred from homology"/>
<dbReference type="SUPFAM" id="SSF54826">
    <property type="entry name" value="Enolase N-terminal domain-like"/>
    <property type="match status" value="1"/>
</dbReference>
<evidence type="ECO:0000313" key="9">
    <source>
        <dbReference type="EMBL" id="MDQ7909905.1"/>
    </source>
</evidence>
<dbReference type="InterPro" id="IPR036849">
    <property type="entry name" value="Enolase-like_C_sf"/>
</dbReference>
<evidence type="ECO:0000256" key="1">
    <source>
        <dbReference type="ARBA" id="ARBA00001936"/>
    </source>
</evidence>
<keyword evidence="7" id="KW-0413">Isomerase</keyword>
<organism evidence="9 10">
    <name type="scientific">Phytohabitans maris</name>
    <dbReference type="NCBI Taxonomy" id="3071409"/>
    <lineage>
        <taxon>Bacteria</taxon>
        <taxon>Bacillati</taxon>
        <taxon>Actinomycetota</taxon>
        <taxon>Actinomycetes</taxon>
        <taxon>Micromonosporales</taxon>
        <taxon>Micromonosporaceae</taxon>
    </lineage>
</organism>
<dbReference type="Pfam" id="PF13378">
    <property type="entry name" value="MR_MLE_C"/>
    <property type="match status" value="1"/>
</dbReference>
<dbReference type="InterPro" id="IPR013342">
    <property type="entry name" value="Mandelate_racemase_C"/>
</dbReference>
<evidence type="ECO:0000256" key="6">
    <source>
        <dbReference type="ARBA" id="ARBA00023211"/>
    </source>
</evidence>
<dbReference type="SMART" id="SM00922">
    <property type="entry name" value="MR_MLE"/>
    <property type="match status" value="1"/>
</dbReference>
<dbReference type="Proteomes" id="UP001230908">
    <property type="component" value="Unassembled WGS sequence"/>
</dbReference>
<evidence type="ECO:0000256" key="5">
    <source>
        <dbReference type="ARBA" id="ARBA00022797"/>
    </source>
</evidence>
<comment type="caution">
    <text evidence="9">The sequence shown here is derived from an EMBL/GenBank/DDBJ whole genome shotgun (WGS) entry which is preliminary data.</text>
</comment>
<dbReference type="InterPro" id="IPR013370">
    <property type="entry name" value="Chloromuconate_cycloisomerase"/>
</dbReference>
<keyword evidence="10" id="KW-1185">Reference proteome</keyword>
<dbReference type="PROSITE" id="PS00909">
    <property type="entry name" value="MR_MLE_2"/>
    <property type="match status" value="1"/>
</dbReference>
<dbReference type="PANTHER" id="PTHR48073:SF2">
    <property type="entry name" value="O-SUCCINYLBENZOATE SYNTHASE"/>
    <property type="match status" value="1"/>
</dbReference>
<comment type="similarity">
    <text evidence="3">Belongs to the mandelate racemase/muconate lactonizing enzyme family.</text>
</comment>
<dbReference type="Pfam" id="PF02746">
    <property type="entry name" value="MR_MLE_N"/>
    <property type="match status" value="1"/>
</dbReference>
<dbReference type="NCBIfam" id="TIGR02534">
    <property type="entry name" value="mucon_cyclo"/>
    <property type="match status" value="1"/>
</dbReference>
<dbReference type="InterPro" id="IPR013341">
    <property type="entry name" value="Mandelate_racemase_N_dom"/>
</dbReference>
<name>A0ABU0ZUQ4_9ACTN</name>
<dbReference type="SFLD" id="SFLDS00001">
    <property type="entry name" value="Enolase"/>
    <property type="match status" value="1"/>
</dbReference>
<dbReference type="InterPro" id="IPR029065">
    <property type="entry name" value="Enolase_C-like"/>
</dbReference>
<accession>A0ABU0ZUQ4</accession>
<sequence length="369" mass="39303">MLIDRVSAVRVRIPYRRSHTQSFGPVPYSEAVFVRVSTDSGVEGFGEACVPAGPYWNEESAESMLAACEVYLGPRLVGADPRALGAVQDRMRVVSGNHFAKNALEMACLDIAGRAAGVPAHDLLGGVRRRDVPIIWSLGIGDAAAELDEMAEMHERYGIEIFKVKVGHEPLAHDLERLSRLAGGLDGRVRLRPDANQGWDEATALRALPVLEQLGIEALEQPLPRWNLTGLARLRNASRVPLMADESVLSPQDALTLAREGAVDLFALKLAKSGGTLPTMAIAAIAEAAGIGCYMGCMVESGLGTAGYLHACAAVPDLRWGCALLGPLLLAEEVLTEPIRFANGRIFVPDGPGLGVLPDWDAVHALAVG</sequence>
<keyword evidence="5" id="KW-0058">Aromatic hydrocarbons catabolism</keyword>
<comment type="cofactor">
    <cofactor evidence="1">
        <name>Mn(2+)</name>
        <dbReference type="ChEBI" id="CHEBI:29035"/>
    </cofactor>
</comment>
<dbReference type="EMBL" id="JAVHUY010000048">
    <property type="protein sequence ID" value="MDQ7909905.1"/>
    <property type="molecule type" value="Genomic_DNA"/>
</dbReference>
<dbReference type="SFLD" id="SFLDG00180">
    <property type="entry name" value="muconate_cycloisomerase"/>
    <property type="match status" value="1"/>
</dbReference>
<protein>
    <submittedName>
        <fullName evidence="9">Muconate/chloromuconate family cycloisomerase</fullName>
    </submittedName>
</protein>
<dbReference type="Gene3D" id="3.20.20.120">
    <property type="entry name" value="Enolase-like C-terminal domain"/>
    <property type="match status" value="1"/>
</dbReference>
<keyword evidence="4" id="KW-0479">Metal-binding</keyword>
<dbReference type="InterPro" id="IPR029017">
    <property type="entry name" value="Enolase-like_N"/>
</dbReference>
<evidence type="ECO:0000313" key="10">
    <source>
        <dbReference type="Proteomes" id="UP001230908"/>
    </source>
</evidence>
<dbReference type="SFLD" id="SFLDF00009">
    <property type="entry name" value="o-succinylbenzoate_synthase"/>
    <property type="match status" value="1"/>
</dbReference>
<evidence type="ECO:0000256" key="7">
    <source>
        <dbReference type="ARBA" id="ARBA00023235"/>
    </source>
</evidence>
<dbReference type="Gene3D" id="3.30.390.10">
    <property type="entry name" value="Enolase-like, N-terminal domain"/>
    <property type="match status" value="1"/>
</dbReference>